<feature type="transmembrane region" description="Helical" evidence="7">
    <location>
        <begin position="199"/>
        <end position="220"/>
    </location>
</feature>
<evidence type="ECO:0000256" key="2">
    <source>
        <dbReference type="ARBA" id="ARBA00007362"/>
    </source>
</evidence>
<evidence type="ECO:0000256" key="4">
    <source>
        <dbReference type="ARBA" id="ARBA00022989"/>
    </source>
</evidence>
<feature type="transmembrane region" description="Helical" evidence="7">
    <location>
        <begin position="291"/>
        <end position="311"/>
    </location>
</feature>
<reference evidence="9 10" key="1">
    <citation type="journal article" date="2019" name="Environ. Microbiol.">
        <title>Species interactions and distinct microbial communities in high Arctic permafrost affected cryosols are associated with the CH4 and CO2 gas fluxes.</title>
        <authorList>
            <person name="Altshuler I."/>
            <person name="Hamel J."/>
            <person name="Turney S."/>
            <person name="Magnuson E."/>
            <person name="Levesque R."/>
            <person name="Greer C."/>
            <person name="Whyte L.G."/>
        </authorList>
    </citation>
    <scope>NUCLEOTIDE SEQUENCE [LARGE SCALE GENOMIC DNA]</scope>
    <source>
        <strain evidence="9 10">S9.3B</strain>
    </source>
</reference>
<protein>
    <recommendedName>
        <fullName evidence="8">EamA domain-containing protein</fullName>
    </recommendedName>
</protein>
<feature type="domain" description="EamA" evidence="8">
    <location>
        <begin position="52"/>
        <end position="182"/>
    </location>
</feature>
<evidence type="ECO:0000256" key="1">
    <source>
        <dbReference type="ARBA" id="ARBA00004141"/>
    </source>
</evidence>
<feature type="transmembrane region" description="Helical" evidence="7">
    <location>
        <begin position="261"/>
        <end position="284"/>
    </location>
</feature>
<feature type="domain" description="EamA" evidence="8">
    <location>
        <begin position="199"/>
        <end position="334"/>
    </location>
</feature>
<dbReference type="InterPro" id="IPR037185">
    <property type="entry name" value="EmrE-like"/>
</dbReference>
<feature type="transmembrane region" description="Helical" evidence="7">
    <location>
        <begin position="53"/>
        <end position="74"/>
    </location>
</feature>
<dbReference type="Proteomes" id="UP000317078">
    <property type="component" value="Unassembled WGS sequence"/>
</dbReference>
<feature type="transmembrane region" description="Helical" evidence="7">
    <location>
        <begin position="139"/>
        <end position="160"/>
    </location>
</feature>
<keyword evidence="5 7" id="KW-0472">Membrane</keyword>
<dbReference type="AlphaFoldDB" id="A0A502FI94"/>
<dbReference type="InterPro" id="IPR050638">
    <property type="entry name" value="AA-Vitamin_Transporters"/>
</dbReference>
<feature type="transmembrane region" description="Helical" evidence="7">
    <location>
        <begin position="80"/>
        <end position="102"/>
    </location>
</feature>
<dbReference type="GO" id="GO:0016020">
    <property type="term" value="C:membrane"/>
    <property type="evidence" value="ECO:0007669"/>
    <property type="project" value="UniProtKB-SubCell"/>
</dbReference>
<sequence>MVVPHGRVEKMRVPGSPGSRPNARPAAVHPGRRCWRADQDDDVTGRGEAWRSALLAVAFVLIWGSAFNAARVVVLEWPPFWALAIRFVLTAPLLVGLALVTGARWPARADLGRVALMGLFGTGGYLAFSWWAMALIPSGLVALVTAATPLVVALGEAVLFGRRPSGMAWAGLALGWGGVALLGGARLAGHIGDSPGEVLGVGLALLGAVSQAAGLLAFAPARGRVDLWSATAGQSLVSAVLLLALALVMEGAPPSSASPRVWLGLAYSVTIVGVGGYALLFVLLRRFQPSTAAALQLLAPPVATVIGWAALGEVLGWADVGGGALTLTGLALLFRARAREG</sequence>
<name>A0A502FI94_9PROT</name>
<organism evidence="9 10">
    <name type="scientific">Muricoccus nepalensis</name>
    <dbReference type="NCBI Taxonomy" id="1854500"/>
    <lineage>
        <taxon>Bacteria</taxon>
        <taxon>Pseudomonadati</taxon>
        <taxon>Pseudomonadota</taxon>
        <taxon>Alphaproteobacteria</taxon>
        <taxon>Acetobacterales</taxon>
        <taxon>Roseomonadaceae</taxon>
        <taxon>Muricoccus</taxon>
    </lineage>
</organism>
<evidence type="ECO:0000256" key="7">
    <source>
        <dbReference type="SAM" id="Phobius"/>
    </source>
</evidence>
<evidence type="ECO:0000256" key="5">
    <source>
        <dbReference type="ARBA" id="ARBA00023136"/>
    </source>
</evidence>
<dbReference type="Pfam" id="PF00892">
    <property type="entry name" value="EamA"/>
    <property type="match status" value="2"/>
</dbReference>
<feature type="compositionally biased region" description="Basic and acidic residues" evidence="6">
    <location>
        <begin position="1"/>
        <end position="12"/>
    </location>
</feature>
<dbReference type="OrthoDB" id="7274881at2"/>
<dbReference type="EMBL" id="RCZP01000030">
    <property type="protein sequence ID" value="TPG49190.1"/>
    <property type="molecule type" value="Genomic_DNA"/>
</dbReference>
<evidence type="ECO:0000256" key="6">
    <source>
        <dbReference type="SAM" id="MobiDB-lite"/>
    </source>
</evidence>
<dbReference type="PANTHER" id="PTHR32322:SF2">
    <property type="entry name" value="EAMA DOMAIN-CONTAINING PROTEIN"/>
    <property type="match status" value="1"/>
</dbReference>
<evidence type="ECO:0000256" key="3">
    <source>
        <dbReference type="ARBA" id="ARBA00022692"/>
    </source>
</evidence>
<feature type="region of interest" description="Disordered" evidence="6">
    <location>
        <begin position="1"/>
        <end position="31"/>
    </location>
</feature>
<evidence type="ECO:0000259" key="8">
    <source>
        <dbReference type="Pfam" id="PF00892"/>
    </source>
</evidence>
<dbReference type="SUPFAM" id="SSF103481">
    <property type="entry name" value="Multidrug resistance efflux transporter EmrE"/>
    <property type="match status" value="2"/>
</dbReference>
<feature type="transmembrane region" description="Helical" evidence="7">
    <location>
        <begin position="317"/>
        <end position="334"/>
    </location>
</feature>
<comment type="caution">
    <text evidence="9">The sequence shown here is derived from an EMBL/GenBank/DDBJ whole genome shotgun (WGS) entry which is preliminary data.</text>
</comment>
<evidence type="ECO:0000313" key="10">
    <source>
        <dbReference type="Proteomes" id="UP000317078"/>
    </source>
</evidence>
<keyword evidence="3 7" id="KW-0812">Transmembrane</keyword>
<feature type="transmembrane region" description="Helical" evidence="7">
    <location>
        <begin position="167"/>
        <end position="187"/>
    </location>
</feature>
<proteinExistence type="inferred from homology"/>
<comment type="subcellular location">
    <subcellularLocation>
        <location evidence="1">Membrane</location>
        <topology evidence="1">Multi-pass membrane protein</topology>
    </subcellularLocation>
</comment>
<feature type="transmembrane region" description="Helical" evidence="7">
    <location>
        <begin position="227"/>
        <end position="249"/>
    </location>
</feature>
<feature type="transmembrane region" description="Helical" evidence="7">
    <location>
        <begin position="114"/>
        <end position="133"/>
    </location>
</feature>
<evidence type="ECO:0000313" key="9">
    <source>
        <dbReference type="EMBL" id="TPG49190.1"/>
    </source>
</evidence>
<dbReference type="PANTHER" id="PTHR32322">
    <property type="entry name" value="INNER MEMBRANE TRANSPORTER"/>
    <property type="match status" value="1"/>
</dbReference>
<comment type="similarity">
    <text evidence="2">Belongs to the EamA transporter family.</text>
</comment>
<keyword evidence="4 7" id="KW-1133">Transmembrane helix</keyword>
<keyword evidence="10" id="KW-1185">Reference proteome</keyword>
<dbReference type="InterPro" id="IPR000620">
    <property type="entry name" value="EamA_dom"/>
</dbReference>
<accession>A0A502FI94</accession>
<gene>
    <name evidence="9" type="ORF">EAH89_21750</name>
</gene>